<keyword evidence="6 8" id="KW-1133">Transmembrane helix</keyword>
<proteinExistence type="predicted"/>
<feature type="transmembrane region" description="Helical" evidence="8">
    <location>
        <begin position="82"/>
        <end position="103"/>
    </location>
</feature>
<evidence type="ECO:0000256" key="2">
    <source>
        <dbReference type="ARBA" id="ARBA00022475"/>
    </source>
</evidence>
<dbReference type="InterPro" id="IPR050297">
    <property type="entry name" value="LipidA_mod_glycosyltrf_83"/>
</dbReference>
<feature type="domain" description="Glycosyltransferase RgtA/B/C/D-like" evidence="9">
    <location>
        <begin position="32"/>
        <end position="190"/>
    </location>
</feature>
<dbReference type="GO" id="GO:0005886">
    <property type="term" value="C:plasma membrane"/>
    <property type="evidence" value="ECO:0007669"/>
    <property type="project" value="UniProtKB-SubCell"/>
</dbReference>
<gene>
    <name evidence="10" type="ORF">SAMN04489732_109178</name>
</gene>
<keyword evidence="2" id="KW-1003">Cell membrane</keyword>
<feature type="transmembrane region" description="Helical" evidence="8">
    <location>
        <begin position="123"/>
        <end position="142"/>
    </location>
</feature>
<dbReference type="RefSeq" id="WP_218156827.1">
    <property type="nucleotide sequence ID" value="NZ_FOEF01000009.1"/>
</dbReference>
<evidence type="ECO:0000256" key="6">
    <source>
        <dbReference type="ARBA" id="ARBA00022989"/>
    </source>
</evidence>
<evidence type="ECO:0000256" key="5">
    <source>
        <dbReference type="ARBA" id="ARBA00022692"/>
    </source>
</evidence>
<dbReference type="AlphaFoldDB" id="A0A1H8XWF9"/>
<evidence type="ECO:0000256" key="3">
    <source>
        <dbReference type="ARBA" id="ARBA00022676"/>
    </source>
</evidence>
<name>A0A1H8XWF9_9PSEU</name>
<sequence>MVHLAVAARYGWHRDEFYYVITGRHPAWGYVDQPPLTPVLARLAAALPGGVVPLRVLAIAAAAGCVLLAAKLAAELGARRRAQLISAAAVTACPAYVAASALFGTTGTDQLRWLAVMVATARALRLGTIPAWLLAGLFAGLGLENKDTIAALVIGIALGLVITRRAALRTPGPWLAAALALLIASPNIRWNAADGWPDGRAAR</sequence>
<dbReference type="PANTHER" id="PTHR33908:SF11">
    <property type="entry name" value="MEMBRANE PROTEIN"/>
    <property type="match status" value="1"/>
</dbReference>
<dbReference type="EMBL" id="FOEF01000009">
    <property type="protein sequence ID" value="SEP44137.1"/>
    <property type="molecule type" value="Genomic_DNA"/>
</dbReference>
<dbReference type="PANTHER" id="PTHR33908">
    <property type="entry name" value="MANNOSYLTRANSFERASE YKCB-RELATED"/>
    <property type="match status" value="1"/>
</dbReference>
<evidence type="ECO:0000256" key="1">
    <source>
        <dbReference type="ARBA" id="ARBA00004651"/>
    </source>
</evidence>
<keyword evidence="7 8" id="KW-0472">Membrane</keyword>
<evidence type="ECO:0000313" key="11">
    <source>
        <dbReference type="Proteomes" id="UP000198582"/>
    </source>
</evidence>
<keyword evidence="5 8" id="KW-0812">Transmembrane</keyword>
<evidence type="ECO:0000256" key="4">
    <source>
        <dbReference type="ARBA" id="ARBA00022679"/>
    </source>
</evidence>
<dbReference type="GO" id="GO:0009103">
    <property type="term" value="P:lipopolysaccharide biosynthetic process"/>
    <property type="evidence" value="ECO:0007669"/>
    <property type="project" value="UniProtKB-ARBA"/>
</dbReference>
<evidence type="ECO:0000259" key="9">
    <source>
        <dbReference type="Pfam" id="PF13231"/>
    </source>
</evidence>
<protein>
    <submittedName>
        <fullName evidence="10">Dolichyl-phosphate-mannose-protein mannosyltransferase</fullName>
    </submittedName>
</protein>
<keyword evidence="4 10" id="KW-0808">Transferase</keyword>
<feature type="transmembrane region" description="Helical" evidence="8">
    <location>
        <begin position="149"/>
        <end position="167"/>
    </location>
</feature>
<dbReference type="InterPro" id="IPR038731">
    <property type="entry name" value="RgtA/B/C-like"/>
</dbReference>
<evidence type="ECO:0000256" key="8">
    <source>
        <dbReference type="SAM" id="Phobius"/>
    </source>
</evidence>
<keyword evidence="11" id="KW-1185">Reference proteome</keyword>
<feature type="transmembrane region" description="Helical" evidence="8">
    <location>
        <begin position="52"/>
        <end position="70"/>
    </location>
</feature>
<evidence type="ECO:0000313" key="10">
    <source>
        <dbReference type="EMBL" id="SEP44137.1"/>
    </source>
</evidence>
<comment type="subcellular location">
    <subcellularLocation>
        <location evidence="1">Cell membrane</location>
        <topology evidence="1">Multi-pass membrane protein</topology>
    </subcellularLocation>
</comment>
<dbReference type="Pfam" id="PF13231">
    <property type="entry name" value="PMT_2"/>
    <property type="match status" value="1"/>
</dbReference>
<dbReference type="Proteomes" id="UP000198582">
    <property type="component" value="Unassembled WGS sequence"/>
</dbReference>
<reference evidence="10 11" key="1">
    <citation type="submission" date="2016-10" db="EMBL/GenBank/DDBJ databases">
        <authorList>
            <person name="de Groot N.N."/>
        </authorList>
    </citation>
    <scope>NUCLEOTIDE SEQUENCE [LARGE SCALE GENOMIC DNA]</scope>
    <source>
        <strain evidence="10 11">DSM 44993</strain>
    </source>
</reference>
<evidence type="ECO:0000256" key="7">
    <source>
        <dbReference type="ARBA" id="ARBA00023136"/>
    </source>
</evidence>
<keyword evidence="3 10" id="KW-0328">Glycosyltransferase</keyword>
<dbReference type="GO" id="GO:0016763">
    <property type="term" value="F:pentosyltransferase activity"/>
    <property type="evidence" value="ECO:0007669"/>
    <property type="project" value="TreeGrafter"/>
</dbReference>
<organism evidence="10 11">
    <name type="scientific">Amycolatopsis saalfeldensis</name>
    <dbReference type="NCBI Taxonomy" id="394193"/>
    <lineage>
        <taxon>Bacteria</taxon>
        <taxon>Bacillati</taxon>
        <taxon>Actinomycetota</taxon>
        <taxon>Actinomycetes</taxon>
        <taxon>Pseudonocardiales</taxon>
        <taxon>Pseudonocardiaceae</taxon>
        <taxon>Amycolatopsis</taxon>
    </lineage>
</organism>
<accession>A0A1H8XWF9</accession>